<proteinExistence type="predicted"/>
<organism evidence="1">
    <name type="scientific">mine drainage metagenome</name>
    <dbReference type="NCBI Taxonomy" id="410659"/>
    <lineage>
        <taxon>unclassified sequences</taxon>
        <taxon>metagenomes</taxon>
        <taxon>ecological metagenomes</taxon>
    </lineage>
</organism>
<sequence>MIGVNRQRVAVANTSLFEPHQVSEADAPFVKCICLAWILGPEVRRGDFQRVIIGKKRFLETFLPLQDIAKFDPCIDEVRL</sequence>
<dbReference type="EMBL" id="MLJW01005721">
    <property type="protein sequence ID" value="OIQ67762.1"/>
    <property type="molecule type" value="Genomic_DNA"/>
</dbReference>
<name>A0A1J5P988_9ZZZZ</name>
<protein>
    <submittedName>
        <fullName evidence="1">Uncharacterized protein</fullName>
    </submittedName>
</protein>
<gene>
    <name evidence="1" type="ORF">GALL_506570</name>
</gene>
<reference evidence="1" key="1">
    <citation type="submission" date="2016-10" db="EMBL/GenBank/DDBJ databases">
        <title>Sequence of Gallionella enrichment culture.</title>
        <authorList>
            <person name="Poehlein A."/>
            <person name="Muehling M."/>
            <person name="Daniel R."/>
        </authorList>
    </citation>
    <scope>NUCLEOTIDE SEQUENCE</scope>
</reference>
<comment type="caution">
    <text evidence="1">The sequence shown here is derived from an EMBL/GenBank/DDBJ whole genome shotgun (WGS) entry which is preliminary data.</text>
</comment>
<evidence type="ECO:0000313" key="1">
    <source>
        <dbReference type="EMBL" id="OIQ67762.1"/>
    </source>
</evidence>
<accession>A0A1J5P988</accession>
<dbReference type="AlphaFoldDB" id="A0A1J5P988"/>